<dbReference type="AlphaFoldDB" id="A0A8X6RTM7"/>
<keyword evidence="2" id="KW-1185">Reference proteome</keyword>
<evidence type="ECO:0000313" key="2">
    <source>
        <dbReference type="Proteomes" id="UP000887159"/>
    </source>
</evidence>
<protein>
    <submittedName>
        <fullName evidence="1">Uncharacterized protein</fullName>
    </submittedName>
</protein>
<comment type="caution">
    <text evidence="1">The sequence shown here is derived from an EMBL/GenBank/DDBJ whole genome shotgun (WGS) entry which is preliminary data.</text>
</comment>
<organism evidence="1 2">
    <name type="scientific">Trichonephila clavipes</name>
    <name type="common">Golden silk orbweaver</name>
    <name type="synonym">Nephila clavipes</name>
    <dbReference type="NCBI Taxonomy" id="2585209"/>
    <lineage>
        <taxon>Eukaryota</taxon>
        <taxon>Metazoa</taxon>
        <taxon>Ecdysozoa</taxon>
        <taxon>Arthropoda</taxon>
        <taxon>Chelicerata</taxon>
        <taxon>Arachnida</taxon>
        <taxon>Araneae</taxon>
        <taxon>Araneomorphae</taxon>
        <taxon>Entelegynae</taxon>
        <taxon>Araneoidea</taxon>
        <taxon>Nephilidae</taxon>
        <taxon>Trichonephila</taxon>
    </lineage>
</organism>
<accession>A0A8X6RTM7</accession>
<proteinExistence type="predicted"/>
<reference evidence="1" key="1">
    <citation type="submission" date="2020-08" db="EMBL/GenBank/DDBJ databases">
        <title>Multicomponent nature underlies the extraordinary mechanical properties of spider dragline silk.</title>
        <authorList>
            <person name="Kono N."/>
            <person name="Nakamura H."/>
            <person name="Mori M."/>
            <person name="Yoshida Y."/>
            <person name="Ohtoshi R."/>
            <person name="Malay A.D."/>
            <person name="Moran D.A.P."/>
            <person name="Tomita M."/>
            <person name="Numata K."/>
            <person name="Arakawa K."/>
        </authorList>
    </citation>
    <scope>NUCLEOTIDE SEQUENCE</scope>
</reference>
<name>A0A8X6RTM7_TRICX</name>
<dbReference type="Proteomes" id="UP000887159">
    <property type="component" value="Unassembled WGS sequence"/>
</dbReference>
<evidence type="ECO:0000313" key="1">
    <source>
        <dbReference type="EMBL" id="GFX98857.1"/>
    </source>
</evidence>
<sequence length="73" mass="8164">MVLCTTGDFTTRKRGKLAYCEIVESYVVVKPLVVFLHDVAVIVEIGSNRVEDGWPGEPSQPMRWMMGVSMTSD</sequence>
<dbReference type="EMBL" id="BMAU01021203">
    <property type="protein sequence ID" value="GFX98857.1"/>
    <property type="molecule type" value="Genomic_DNA"/>
</dbReference>
<gene>
    <name evidence="1" type="ORF">TNCV_1504331</name>
</gene>